<dbReference type="EMBL" id="BPVZ01000024">
    <property type="protein sequence ID" value="GKV05773.1"/>
    <property type="molecule type" value="Genomic_DNA"/>
</dbReference>
<evidence type="ECO:0000313" key="3">
    <source>
        <dbReference type="Proteomes" id="UP001054252"/>
    </source>
</evidence>
<feature type="region of interest" description="Disordered" evidence="1">
    <location>
        <begin position="1"/>
        <end position="20"/>
    </location>
</feature>
<reference evidence="2 3" key="1">
    <citation type="journal article" date="2021" name="Commun. Biol.">
        <title>The genome of Shorea leprosula (Dipterocarpaceae) highlights the ecological relevance of drought in aseasonal tropical rainforests.</title>
        <authorList>
            <person name="Ng K.K.S."/>
            <person name="Kobayashi M.J."/>
            <person name="Fawcett J.A."/>
            <person name="Hatakeyama M."/>
            <person name="Paape T."/>
            <person name="Ng C.H."/>
            <person name="Ang C.C."/>
            <person name="Tnah L.H."/>
            <person name="Lee C.T."/>
            <person name="Nishiyama T."/>
            <person name="Sese J."/>
            <person name="O'Brien M.J."/>
            <person name="Copetti D."/>
            <person name="Mohd Noor M.I."/>
            <person name="Ong R.C."/>
            <person name="Putra M."/>
            <person name="Sireger I.Z."/>
            <person name="Indrioko S."/>
            <person name="Kosugi Y."/>
            <person name="Izuno A."/>
            <person name="Isagi Y."/>
            <person name="Lee S.L."/>
            <person name="Shimizu K.K."/>
        </authorList>
    </citation>
    <scope>NUCLEOTIDE SEQUENCE [LARGE SCALE GENOMIC DNA]</scope>
    <source>
        <strain evidence="2">214</strain>
    </source>
</reference>
<organism evidence="2 3">
    <name type="scientific">Rubroshorea leprosula</name>
    <dbReference type="NCBI Taxonomy" id="152421"/>
    <lineage>
        <taxon>Eukaryota</taxon>
        <taxon>Viridiplantae</taxon>
        <taxon>Streptophyta</taxon>
        <taxon>Embryophyta</taxon>
        <taxon>Tracheophyta</taxon>
        <taxon>Spermatophyta</taxon>
        <taxon>Magnoliopsida</taxon>
        <taxon>eudicotyledons</taxon>
        <taxon>Gunneridae</taxon>
        <taxon>Pentapetalae</taxon>
        <taxon>rosids</taxon>
        <taxon>malvids</taxon>
        <taxon>Malvales</taxon>
        <taxon>Dipterocarpaceae</taxon>
        <taxon>Rubroshorea</taxon>
    </lineage>
</organism>
<gene>
    <name evidence="2" type="ORF">SLEP1_g17742</name>
</gene>
<dbReference type="Proteomes" id="UP001054252">
    <property type="component" value="Unassembled WGS sequence"/>
</dbReference>
<dbReference type="AlphaFoldDB" id="A0AAV5J5V7"/>
<keyword evidence="3" id="KW-1185">Reference proteome</keyword>
<feature type="compositionally biased region" description="Low complexity" evidence="1">
    <location>
        <begin position="1"/>
        <end position="18"/>
    </location>
</feature>
<protein>
    <submittedName>
        <fullName evidence="2">Uncharacterized protein</fullName>
    </submittedName>
</protein>
<proteinExistence type="predicted"/>
<accession>A0AAV5J5V7</accession>
<sequence length="62" mass="6696">MKRGSSRGSSESKNRGNGVTALRKCAYTKQNGTEQMKVAIHGKGSHSVLDSNLTMLSETNQQ</sequence>
<comment type="caution">
    <text evidence="2">The sequence shown here is derived from an EMBL/GenBank/DDBJ whole genome shotgun (WGS) entry which is preliminary data.</text>
</comment>
<name>A0AAV5J5V7_9ROSI</name>
<evidence type="ECO:0000313" key="2">
    <source>
        <dbReference type="EMBL" id="GKV05773.1"/>
    </source>
</evidence>
<evidence type="ECO:0000256" key="1">
    <source>
        <dbReference type="SAM" id="MobiDB-lite"/>
    </source>
</evidence>